<dbReference type="InterPro" id="IPR001466">
    <property type="entry name" value="Beta-lactam-related"/>
</dbReference>
<dbReference type="AlphaFoldDB" id="A0A7K1V7S4"/>
<evidence type="ECO:0000313" key="2">
    <source>
        <dbReference type="EMBL" id="MVU82704.1"/>
    </source>
</evidence>
<organism evidence="2 3">
    <name type="scientific">Nocardia terrae</name>
    <dbReference type="NCBI Taxonomy" id="2675851"/>
    <lineage>
        <taxon>Bacteria</taxon>
        <taxon>Bacillati</taxon>
        <taxon>Actinomycetota</taxon>
        <taxon>Actinomycetes</taxon>
        <taxon>Mycobacteriales</taxon>
        <taxon>Nocardiaceae</taxon>
        <taxon>Nocardia</taxon>
    </lineage>
</organism>
<dbReference type="InterPro" id="IPR012338">
    <property type="entry name" value="Beta-lactam/transpept-like"/>
</dbReference>
<sequence length="380" mass="39966">MRIVPTVTVVALLGAAGCGGVSQEGPQPVSSTPMAVSAERVDRIRTDIDGMVRGGTTGVIATLTENGQTVTLTAGVGDRASKAAIPMAPPQQVRVGSISKTFAAALLLQLVSEGKLRLDEPVDTYLPGLLTGEGVDGRVITVRQILQHRSGLPEIADDPELDETRAVAEGRTFTPQQEIAIALRKPAQFAPGARFKYTNTNFIVAGMLVEKITGRTYSDELTGRITTPAQLPDTYLPGPGELGFRGPHLQGYTVIAGVPTDVTRSEPSIAWSAGGMVSTGNDLNRFFLALLAGRIVADAQLREMLATQPRSADAPFEYGLGIGSTPLPCNTQYFGHVGEIVGFTTVSGATRDGRAVTIALNDSPDKEPDFTNLLGDALCP</sequence>
<proteinExistence type="predicted"/>
<reference evidence="2 3" key="1">
    <citation type="submission" date="2019-12" db="EMBL/GenBank/DDBJ databases">
        <title>Nocardia sp. nov. ET3-3 isolated from soil.</title>
        <authorList>
            <person name="Kanchanasin P."/>
            <person name="Tanasupawat S."/>
            <person name="Yuki M."/>
            <person name="Kudo T."/>
        </authorList>
    </citation>
    <scope>NUCLEOTIDE SEQUENCE [LARGE SCALE GENOMIC DNA]</scope>
    <source>
        <strain evidence="2 3">ET3-3</strain>
    </source>
</reference>
<dbReference type="InterPro" id="IPR050491">
    <property type="entry name" value="AmpC-like"/>
</dbReference>
<gene>
    <name evidence="2" type="ORF">GPX89_36410</name>
</gene>
<keyword evidence="3" id="KW-1185">Reference proteome</keyword>
<dbReference type="SUPFAM" id="SSF56601">
    <property type="entry name" value="beta-lactamase/transpeptidase-like"/>
    <property type="match status" value="1"/>
</dbReference>
<dbReference type="Gene3D" id="3.40.710.10">
    <property type="entry name" value="DD-peptidase/beta-lactamase superfamily"/>
    <property type="match status" value="1"/>
</dbReference>
<accession>A0A7K1V7S4</accession>
<dbReference type="PROSITE" id="PS51257">
    <property type="entry name" value="PROKAR_LIPOPROTEIN"/>
    <property type="match status" value="1"/>
</dbReference>
<feature type="domain" description="Beta-lactamase-related" evidence="1">
    <location>
        <begin position="50"/>
        <end position="365"/>
    </location>
</feature>
<keyword evidence="2" id="KW-0378">Hydrolase</keyword>
<dbReference type="Pfam" id="PF00144">
    <property type="entry name" value="Beta-lactamase"/>
    <property type="match status" value="1"/>
</dbReference>
<evidence type="ECO:0000313" key="3">
    <source>
        <dbReference type="Proteomes" id="UP000466794"/>
    </source>
</evidence>
<dbReference type="EMBL" id="WRPP01000010">
    <property type="protein sequence ID" value="MVU82704.1"/>
    <property type="molecule type" value="Genomic_DNA"/>
</dbReference>
<comment type="caution">
    <text evidence="2">The sequence shown here is derived from an EMBL/GenBank/DDBJ whole genome shotgun (WGS) entry which is preliminary data.</text>
</comment>
<name>A0A7K1V7S4_9NOCA</name>
<dbReference type="Proteomes" id="UP000466794">
    <property type="component" value="Unassembled WGS sequence"/>
</dbReference>
<dbReference type="PANTHER" id="PTHR46825">
    <property type="entry name" value="D-ALANYL-D-ALANINE-CARBOXYPEPTIDASE/ENDOPEPTIDASE AMPH"/>
    <property type="match status" value="1"/>
</dbReference>
<dbReference type="PANTHER" id="PTHR46825:SF7">
    <property type="entry name" value="D-ALANYL-D-ALANINE CARBOXYPEPTIDASE"/>
    <property type="match status" value="1"/>
</dbReference>
<protein>
    <submittedName>
        <fullName evidence="2">Serine hydrolase</fullName>
    </submittedName>
</protein>
<dbReference type="RefSeq" id="WP_157392283.1">
    <property type="nucleotide sequence ID" value="NZ_WRPP01000010.1"/>
</dbReference>
<dbReference type="GO" id="GO:0016787">
    <property type="term" value="F:hydrolase activity"/>
    <property type="evidence" value="ECO:0007669"/>
    <property type="project" value="UniProtKB-KW"/>
</dbReference>
<evidence type="ECO:0000259" key="1">
    <source>
        <dbReference type="Pfam" id="PF00144"/>
    </source>
</evidence>